<dbReference type="InterPro" id="IPR001227">
    <property type="entry name" value="Ac_transferase_dom_sf"/>
</dbReference>
<organism evidence="1 2">
    <name type="scientific">Chitinophaga solisilvae</name>
    <dbReference type="NCBI Taxonomy" id="1233460"/>
    <lineage>
        <taxon>Bacteria</taxon>
        <taxon>Pseudomonadati</taxon>
        <taxon>Bacteroidota</taxon>
        <taxon>Chitinophagia</taxon>
        <taxon>Chitinophagales</taxon>
        <taxon>Chitinophagaceae</taxon>
        <taxon>Chitinophaga</taxon>
    </lineage>
</organism>
<dbReference type="Pfam" id="PF00698">
    <property type="entry name" value="Acyl_transf_1"/>
    <property type="match status" value="1"/>
</dbReference>
<dbReference type="SUPFAM" id="SSF52151">
    <property type="entry name" value="FabD/lysophospholipase-like"/>
    <property type="match status" value="1"/>
</dbReference>
<dbReference type="PROSITE" id="PS00012">
    <property type="entry name" value="PHOSPHOPANTETHEINE"/>
    <property type="match status" value="1"/>
</dbReference>
<dbReference type="Pfam" id="PF02801">
    <property type="entry name" value="Ketoacyl-synt_C"/>
    <property type="match status" value="1"/>
</dbReference>
<dbReference type="InterPro" id="IPR050091">
    <property type="entry name" value="PKS_NRPS_Biosynth_Enz"/>
</dbReference>
<dbReference type="PANTHER" id="PTHR43775:SF51">
    <property type="entry name" value="INACTIVE PHENOLPHTHIOCEROL SYNTHESIS POLYKETIDE SYNTHASE TYPE I PKS1-RELATED"/>
    <property type="match status" value="1"/>
</dbReference>
<dbReference type="OrthoDB" id="9778690at2"/>
<dbReference type="Pfam" id="PF00975">
    <property type="entry name" value="Thioesterase"/>
    <property type="match status" value="1"/>
</dbReference>
<dbReference type="InterPro" id="IPR032821">
    <property type="entry name" value="PKS_assoc"/>
</dbReference>
<dbReference type="Gene3D" id="1.10.1200.10">
    <property type="entry name" value="ACP-like"/>
    <property type="match status" value="1"/>
</dbReference>
<dbReference type="PROSITE" id="PS52004">
    <property type="entry name" value="KS3_2"/>
    <property type="match status" value="1"/>
</dbReference>
<dbReference type="InterPro" id="IPR029058">
    <property type="entry name" value="AB_hydrolase_fold"/>
</dbReference>
<dbReference type="PROSITE" id="PS00606">
    <property type="entry name" value="KS3_1"/>
    <property type="match status" value="1"/>
</dbReference>
<dbReference type="InterPro" id="IPR006162">
    <property type="entry name" value="Ppantetheine_attach_site"/>
</dbReference>
<dbReference type="InterPro" id="IPR057326">
    <property type="entry name" value="KR_dom"/>
</dbReference>
<dbReference type="Gene3D" id="3.40.47.10">
    <property type="match status" value="1"/>
</dbReference>
<keyword evidence="2" id="KW-1185">Reference proteome</keyword>
<proteinExistence type="predicted"/>
<dbReference type="Gene3D" id="3.40.50.1820">
    <property type="entry name" value="alpha/beta hydrolase"/>
    <property type="match status" value="1"/>
</dbReference>
<accession>A0A3S1D475</accession>
<protein>
    <submittedName>
        <fullName evidence="1">Acyltransferase domain-containing protein</fullName>
    </submittedName>
</protein>
<reference evidence="1" key="1">
    <citation type="submission" date="2020-05" db="EMBL/GenBank/DDBJ databases">
        <title>Chitinophaga laudate sp. nov., isolated from a tropical peat swamp.</title>
        <authorList>
            <person name="Goh C.B.S."/>
            <person name="Lee M.S."/>
            <person name="Parimannan S."/>
            <person name="Pasbakhsh P."/>
            <person name="Yule C.M."/>
            <person name="Rajandas H."/>
            <person name="Loke S."/>
            <person name="Croft L."/>
            <person name="Tan J.B.L."/>
        </authorList>
    </citation>
    <scope>NUCLEOTIDE SEQUENCE</scope>
    <source>
        <strain evidence="1">Mgbs1</strain>
    </source>
</reference>
<dbReference type="Pfam" id="PF00109">
    <property type="entry name" value="ketoacyl-synt"/>
    <property type="match status" value="1"/>
</dbReference>
<name>A0A3S1D475_9BACT</name>
<dbReference type="InterPro" id="IPR009081">
    <property type="entry name" value="PP-bd_ACP"/>
</dbReference>
<dbReference type="SUPFAM" id="SSF51735">
    <property type="entry name" value="NAD(P)-binding Rossmann-fold domains"/>
    <property type="match status" value="2"/>
</dbReference>
<dbReference type="InterPro" id="IPR014030">
    <property type="entry name" value="Ketoacyl_synth_N"/>
</dbReference>
<dbReference type="SMART" id="SM00825">
    <property type="entry name" value="PKS_KS"/>
    <property type="match status" value="1"/>
</dbReference>
<keyword evidence="1" id="KW-0012">Acyltransferase</keyword>
<dbReference type="GO" id="GO:0004312">
    <property type="term" value="F:fatty acid synthase activity"/>
    <property type="evidence" value="ECO:0007669"/>
    <property type="project" value="TreeGrafter"/>
</dbReference>
<dbReference type="SUPFAM" id="SSF53901">
    <property type="entry name" value="Thiolase-like"/>
    <property type="match status" value="1"/>
</dbReference>
<dbReference type="SUPFAM" id="SSF53474">
    <property type="entry name" value="alpha/beta-Hydrolases"/>
    <property type="match status" value="1"/>
</dbReference>
<dbReference type="InterPro" id="IPR016035">
    <property type="entry name" value="Acyl_Trfase/lysoPLipase"/>
</dbReference>
<dbReference type="EMBL" id="RIAR02000001">
    <property type="protein sequence ID" value="NSL87207.1"/>
    <property type="molecule type" value="Genomic_DNA"/>
</dbReference>
<dbReference type="SUPFAM" id="SSF55048">
    <property type="entry name" value="Probable ACP-binding domain of malonyl-CoA ACP transacylase"/>
    <property type="match status" value="1"/>
</dbReference>
<dbReference type="Pfam" id="PF16197">
    <property type="entry name" value="KAsynt_C_assoc"/>
    <property type="match status" value="1"/>
</dbReference>
<dbReference type="InterPro" id="IPR001031">
    <property type="entry name" value="Thioesterase"/>
</dbReference>
<dbReference type="SMART" id="SM00824">
    <property type="entry name" value="PKS_TE"/>
    <property type="match status" value="1"/>
</dbReference>
<dbReference type="Pfam" id="PF08659">
    <property type="entry name" value="KR"/>
    <property type="match status" value="1"/>
</dbReference>
<dbReference type="SMART" id="SM00822">
    <property type="entry name" value="PKS_KR"/>
    <property type="match status" value="1"/>
</dbReference>
<dbReference type="Gene3D" id="1.10.287.490">
    <property type="entry name" value="Helix hairpin bin"/>
    <property type="match status" value="1"/>
</dbReference>
<dbReference type="InterPro" id="IPR036736">
    <property type="entry name" value="ACP-like_sf"/>
</dbReference>
<keyword evidence="1" id="KW-0808">Transferase</keyword>
<dbReference type="InterPro" id="IPR016036">
    <property type="entry name" value="Malonyl_transacylase_ACP-bd"/>
</dbReference>
<dbReference type="InterPro" id="IPR014031">
    <property type="entry name" value="Ketoacyl_synth_C"/>
</dbReference>
<comment type="caution">
    <text evidence="1">The sequence shown here is derived from an EMBL/GenBank/DDBJ whole genome shotgun (WGS) entry which is preliminary data.</text>
</comment>
<dbReference type="SMART" id="SM00827">
    <property type="entry name" value="PKS_AT"/>
    <property type="match status" value="1"/>
</dbReference>
<dbReference type="Gene3D" id="3.40.366.10">
    <property type="entry name" value="Malonyl-Coenzyme A Acyl Carrier Protein, domain 2"/>
    <property type="match status" value="1"/>
</dbReference>
<evidence type="ECO:0000313" key="2">
    <source>
        <dbReference type="Proteomes" id="UP000281028"/>
    </source>
</evidence>
<dbReference type="InterPro" id="IPR013968">
    <property type="entry name" value="PKS_KR"/>
</dbReference>
<dbReference type="CDD" id="cd00833">
    <property type="entry name" value="PKS"/>
    <property type="match status" value="1"/>
</dbReference>
<dbReference type="PANTHER" id="PTHR43775">
    <property type="entry name" value="FATTY ACID SYNTHASE"/>
    <property type="match status" value="1"/>
</dbReference>
<sequence>MSTTTTGLEIAVIGMSGAFPGAADLEAFWNNLAAGTESLSFITPEEASGRGVPANILSDPAYVPALGGVLEDKYVFDAAFFGYTEKDAREMHPQIRLFHEHAYRALEGAGYPPAAQAARQVGVYAAASSGIHWQLLTSLANTAGGVAAFAGEALANKDFLATHIAYRLNLTGPAMTLNTACSSSLVVLHTACRALLTGECTMALAGAVSVNTDPGSGYLHQQGMILSPDGHCRTFDEAAGGTVPGEGIGVILLKRLSKALEDKDTIHAVIRSTAVNNDGASKAGYHAPAVEGQAAVIRNAIKLAAIPAESITYVEAHGTGTALGDPVEVKALTAAFNSQDTGYCAIGSVKTNIGHLDTAAGMAGLIKTILCLKNRKLVPSLHFRQTGHQLRLDQTPFYVSTAHTTWEPKGNHPLRAGVSSFGIGGTNAHVILEAAPALSAPATATEGNELLLLSAHSASSLEAMCEDILHFISEEQKTRLSDLAYTLLHYRHEQGYRRAVATDSIAGLKAALIQPFTPVMHPGKRPVVWMFPGQGSQYAGMGKQLYVHEPVFRENLDTCSRLLGINIAAMLYGEESGHQDISQTQWTQPVLFAFEYSLACLLQHYGISPDLMIGHSLGEYVAATMAGVFRLEDALAVVRMRGTLMQRTAPGKMIAAKMSREQLDRLPLQQVSVSAYNTAADVTLSGKAEDIDSICSLLDETGNTYVRLQVSHAFHSSAMDPVLAQFEKYLEQFSLSAPHIPFVSCVTGQLITPQMACSPAYWCQQLRHAVDFSQGLQLVTGLKNAIVFEAGPGQVLGNFLKGASPDHSTFSYFNLIPHAKSREDDQRWFLAQLGRSWAEGGIIRRKAFAAADCMRLSLPPYRFDKTVYDIDRSVAAAVQAQVEKEMQAWQRKAPQEWFYIPLWEQSVMPAVTKTWQHTLLVLPGDTMPWPFLSKLSATVASLADMEARLEIMEQQHIFPDRIIYCCDHENIADPYEPVCRLLTAIQVAGRAGNGRALDFCVTGMHIFNATGMENVPPALAALTGVMKVATTEYSGITFRMIDTDGVDADLLVYELNAAPKDLLVACRGRRRMLPVFKPFTPAATENPSLLYKGMCCIITGAFGGMGAAIAGYLAAEYAASLILLVRPGFPPEEQWENVIANGDTEAGRRIAQVQEYRRLGASVVVIAADMTDSQLMAAEIAAAEKTLKPADGIFHCAGLPDYEGVIQRRTGESIVRIMAPKAGGWLTLEHIFQGRDLRFVINFSSLGNVVYQHKYGQAGYNCANEFLDACTDHHRFGKSTFVSAINWDDWATAGMAVTTVNERVQKGTLEAAAADGLLKDGLRNEEGLYVLTTVMEQRLARVAISTTSLAHRIRNVETAADQSAVIPGAGERPVTFLKGADAGNTVAAVFSHLLGIVQPSAALDFFDAGGDSLKAIQLLALIKEKWQVVIPLEYFFSHPTINGITDFIGNCTPDNASPVSAPVAFNDGAPYQLFCFPPAVAYGIAYKKLAGCMPDTTLYAFDFIAGEDRYETYTTQIMERQSAGPYVLFGYSAGGALAWEVARRLEEKGAQVGGVIMLDTYRYRHMDHADEVLQAPFIQGIDDYLPAAGADAKAQVLQNIRDYYIFSNTLISKEPVNGALFLVTATDRNEKQQEIADRIPAAKAVYYPAFHDLCAQYAEHTGAGGHDQMMESPYLEKNASIIRSLLSKILST</sequence>
<dbReference type="Gene3D" id="3.40.50.720">
    <property type="entry name" value="NAD(P)-binding Rossmann-like Domain"/>
    <property type="match status" value="1"/>
</dbReference>
<dbReference type="Gene3D" id="1.10.1240.100">
    <property type="match status" value="1"/>
</dbReference>
<dbReference type="Pfam" id="PF00550">
    <property type="entry name" value="PP-binding"/>
    <property type="match status" value="1"/>
</dbReference>
<dbReference type="InterPro" id="IPR016039">
    <property type="entry name" value="Thiolase-like"/>
</dbReference>
<dbReference type="InterPro" id="IPR020802">
    <property type="entry name" value="TesA-like"/>
</dbReference>
<dbReference type="InterPro" id="IPR020841">
    <property type="entry name" value="PKS_Beta-ketoAc_synthase_dom"/>
</dbReference>
<dbReference type="InterPro" id="IPR018201">
    <property type="entry name" value="Ketoacyl_synth_AS"/>
</dbReference>
<dbReference type="InterPro" id="IPR014043">
    <property type="entry name" value="Acyl_transferase_dom"/>
</dbReference>
<dbReference type="SUPFAM" id="SSF47336">
    <property type="entry name" value="ACP-like"/>
    <property type="match status" value="1"/>
</dbReference>
<evidence type="ECO:0000313" key="1">
    <source>
        <dbReference type="EMBL" id="NSL87207.1"/>
    </source>
</evidence>
<dbReference type="GO" id="GO:0006633">
    <property type="term" value="P:fatty acid biosynthetic process"/>
    <property type="evidence" value="ECO:0007669"/>
    <property type="project" value="InterPro"/>
</dbReference>
<dbReference type="PROSITE" id="PS50075">
    <property type="entry name" value="CARRIER"/>
    <property type="match status" value="1"/>
</dbReference>
<dbReference type="InterPro" id="IPR036291">
    <property type="entry name" value="NAD(P)-bd_dom_sf"/>
</dbReference>
<dbReference type="Gene3D" id="3.30.70.250">
    <property type="entry name" value="Malonyl-CoA ACP transacylase, ACP-binding"/>
    <property type="match status" value="1"/>
</dbReference>
<dbReference type="GO" id="GO:0004315">
    <property type="term" value="F:3-oxoacyl-[acyl-carrier-protein] synthase activity"/>
    <property type="evidence" value="ECO:0007669"/>
    <property type="project" value="InterPro"/>
</dbReference>
<gene>
    <name evidence="1" type="ORF">ECE50_010230</name>
</gene>
<dbReference type="Proteomes" id="UP000281028">
    <property type="component" value="Unassembled WGS sequence"/>
</dbReference>